<dbReference type="AlphaFoldDB" id="A0A4U5TVZ7"/>
<keyword evidence="1" id="KW-0812">Transmembrane</keyword>
<feature type="transmembrane region" description="Helical" evidence="1">
    <location>
        <begin position="118"/>
        <end position="138"/>
    </location>
</feature>
<evidence type="ECO:0000256" key="1">
    <source>
        <dbReference type="SAM" id="Phobius"/>
    </source>
</evidence>
<accession>A0A4U5TVZ7</accession>
<keyword evidence="1" id="KW-1133">Transmembrane helix</keyword>
<sequence>MLSGKKLPPTFFTKETELALKNYIFENIIEKNDDRENIEFKFDYCKDDYFNDGYGYVTTIAIENKPYKNLLNIYLHTYKMSTISLNISRESNKIHYKAIYKILDKKLLIRKIVYYDNYTTLTLIAWFLSFIYLLTFFAKGRENFIVQLSLFVFLFITSKFSLFNKIVPNTSFDILHNNILKEKFGSAIFIIILISYLILSFSNYNIFMILEYLNSGK</sequence>
<feature type="transmembrane region" description="Helical" evidence="1">
    <location>
        <begin position="184"/>
        <end position="207"/>
    </location>
</feature>
<reference evidence="2 3" key="1">
    <citation type="submission" date="2019-04" db="EMBL/GenBank/DDBJ databases">
        <title>Psychroflexus halotolerans sp. nov., isolated from a marine solar saltern.</title>
        <authorList>
            <person name="Feng X."/>
        </authorList>
    </citation>
    <scope>NUCLEOTIDE SEQUENCE [LARGE SCALE GENOMIC DNA]</scope>
    <source>
        <strain evidence="2 3">WDS2C27</strain>
    </source>
</reference>
<comment type="caution">
    <text evidence="2">The sequence shown here is derived from an EMBL/GenBank/DDBJ whole genome shotgun (WGS) entry which is preliminary data.</text>
</comment>
<evidence type="ECO:0000313" key="2">
    <source>
        <dbReference type="EMBL" id="TKS57408.1"/>
    </source>
</evidence>
<name>A0A4U5TVZ7_9FLAO</name>
<evidence type="ECO:0000313" key="3">
    <source>
        <dbReference type="Proteomes" id="UP000306552"/>
    </source>
</evidence>
<organism evidence="2 3">
    <name type="scientific">Mesohalobacter halotolerans</name>
    <dbReference type="NCBI Taxonomy" id="1883405"/>
    <lineage>
        <taxon>Bacteria</taxon>
        <taxon>Pseudomonadati</taxon>
        <taxon>Bacteroidota</taxon>
        <taxon>Flavobacteriia</taxon>
        <taxon>Flavobacteriales</taxon>
        <taxon>Flavobacteriaceae</taxon>
        <taxon>Mesohalobacter</taxon>
    </lineage>
</organism>
<dbReference type="Proteomes" id="UP000306552">
    <property type="component" value="Unassembled WGS sequence"/>
</dbReference>
<gene>
    <name evidence="2" type="ORF">FCN74_03015</name>
</gene>
<protein>
    <submittedName>
        <fullName evidence="2">Uncharacterized protein</fullName>
    </submittedName>
</protein>
<proteinExistence type="predicted"/>
<dbReference type="EMBL" id="SWMU01000001">
    <property type="protein sequence ID" value="TKS57408.1"/>
    <property type="molecule type" value="Genomic_DNA"/>
</dbReference>
<keyword evidence="1" id="KW-0472">Membrane</keyword>
<keyword evidence="3" id="KW-1185">Reference proteome</keyword>
<feature type="transmembrane region" description="Helical" evidence="1">
    <location>
        <begin position="144"/>
        <end position="163"/>
    </location>
</feature>
<dbReference type="RefSeq" id="WP_138931109.1">
    <property type="nucleotide sequence ID" value="NZ_SWMU01000001.1"/>
</dbReference>